<dbReference type="SMART" id="SM00956">
    <property type="entry name" value="RQC"/>
    <property type="match status" value="1"/>
</dbReference>
<dbReference type="GO" id="GO:0009432">
    <property type="term" value="P:SOS response"/>
    <property type="evidence" value="ECO:0007669"/>
    <property type="project" value="UniProtKB-UniRule"/>
</dbReference>
<dbReference type="FunFam" id="1.10.10.10:FF:000175">
    <property type="entry name" value="ATP-dependent DNA helicase RecQ"/>
    <property type="match status" value="1"/>
</dbReference>
<dbReference type="GO" id="GO:0046872">
    <property type="term" value="F:metal ion binding"/>
    <property type="evidence" value="ECO:0007669"/>
    <property type="project" value="UniProtKB-KW"/>
</dbReference>
<dbReference type="GO" id="GO:0006260">
    <property type="term" value="P:DNA replication"/>
    <property type="evidence" value="ECO:0007669"/>
    <property type="project" value="InterPro"/>
</dbReference>
<dbReference type="KEGG" id="axe:P40_15195"/>
<dbReference type="AlphaFoldDB" id="A0A9Q3W849"/>
<dbReference type="GO" id="GO:0005524">
    <property type="term" value="F:ATP binding"/>
    <property type="evidence" value="ECO:0007669"/>
    <property type="project" value="UniProtKB-KW"/>
</dbReference>
<dbReference type="InterPro" id="IPR002121">
    <property type="entry name" value="HRDC_dom"/>
</dbReference>
<dbReference type="InterPro" id="IPR018982">
    <property type="entry name" value="RQC_domain"/>
</dbReference>
<evidence type="ECO:0000256" key="11">
    <source>
        <dbReference type="ARBA" id="ARBA00023125"/>
    </source>
</evidence>
<dbReference type="PROSITE" id="PS51192">
    <property type="entry name" value="HELICASE_ATP_BIND_1"/>
    <property type="match status" value="1"/>
</dbReference>
<dbReference type="PANTHER" id="PTHR13710:SF105">
    <property type="entry name" value="ATP-DEPENDENT DNA HELICASE Q1"/>
    <property type="match status" value="1"/>
</dbReference>
<dbReference type="GO" id="GO:0003677">
    <property type="term" value="F:DNA binding"/>
    <property type="evidence" value="ECO:0007669"/>
    <property type="project" value="UniProtKB-KW"/>
</dbReference>
<evidence type="ECO:0000256" key="1">
    <source>
        <dbReference type="ARBA" id="ARBA00001946"/>
    </source>
</evidence>
<dbReference type="InterPro" id="IPR011545">
    <property type="entry name" value="DEAD/DEAH_box_helicase_dom"/>
</dbReference>
<evidence type="ECO:0000256" key="15">
    <source>
        <dbReference type="ARBA" id="ARBA00034617"/>
    </source>
</evidence>
<accession>A0A9Q3W849</accession>
<dbReference type="SUPFAM" id="SSF47819">
    <property type="entry name" value="HRDC-like"/>
    <property type="match status" value="1"/>
</dbReference>
<name>A0A9Q3W849_9GAMM</name>
<evidence type="ECO:0000256" key="16">
    <source>
        <dbReference type="NCBIfam" id="TIGR01389"/>
    </source>
</evidence>
<dbReference type="Gene3D" id="3.40.50.300">
    <property type="entry name" value="P-loop containing nucleotide triphosphate hydrolases"/>
    <property type="match status" value="2"/>
</dbReference>
<comment type="caution">
    <text evidence="20">The sequence shown here is derived from an EMBL/GenBank/DDBJ whole genome shotgun (WGS) entry which is preliminary data.</text>
</comment>
<dbReference type="Pfam" id="PF00271">
    <property type="entry name" value="Helicase_C"/>
    <property type="match status" value="1"/>
</dbReference>
<reference evidence="20" key="1">
    <citation type="submission" date="2022-01" db="EMBL/GenBank/DDBJ databases">
        <authorList>
            <person name="Karlyshev A.V."/>
            <person name="Jaspars M."/>
        </authorList>
    </citation>
    <scope>NUCLEOTIDE SEQUENCE</scope>
    <source>
        <strain evidence="20">AGSA3-2</strain>
    </source>
</reference>
<dbReference type="InterPro" id="IPR010997">
    <property type="entry name" value="HRDC-like_sf"/>
</dbReference>
<dbReference type="PROSITE" id="PS50967">
    <property type="entry name" value="HRDC"/>
    <property type="match status" value="1"/>
</dbReference>
<evidence type="ECO:0000256" key="13">
    <source>
        <dbReference type="ARBA" id="ARBA00023204"/>
    </source>
</evidence>
<keyword evidence="14" id="KW-0413">Isomerase</keyword>
<protein>
    <recommendedName>
        <fullName evidence="16">DNA helicase RecQ</fullName>
        <ecNumber evidence="16">5.6.2.4</ecNumber>
    </recommendedName>
</protein>
<evidence type="ECO:0000256" key="6">
    <source>
        <dbReference type="ARBA" id="ARBA00022763"/>
    </source>
</evidence>
<dbReference type="InterPro" id="IPR014001">
    <property type="entry name" value="Helicase_ATP-bd"/>
</dbReference>
<dbReference type="CDD" id="cd18794">
    <property type="entry name" value="SF2_C_RecQ"/>
    <property type="match status" value="1"/>
</dbReference>
<dbReference type="CDD" id="cd17920">
    <property type="entry name" value="DEXHc_RecQ"/>
    <property type="match status" value="1"/>
</dbReference>
<dbReference type="PROSITE" id="PS51194">
    <property type="entry name" value="HELICASE_CTER"/>
    <property type="match status" value="1"/>
</dbReference>
<dbReference type="GO" id="GO:0016787">
    <property type="term" value="F:hydrolase activity"/>
    <property type="evidence" value="ECO:0007669"/>
    <property type="project" value="UniProtKB-KW"/>
</dbReference>
<dbReference type="GO" id="GO:0006281">
    <property type="term" value="P:DNA repair"/>
    <property type="evidence" value="ECO:0007669"/>
    <property type="project" value="UniProtKB-KW"/>
</dbReference>
<dbReference type="EMBL" id="JAJVKT010000035">
    <property type="protein sequence ID" value="MCE7510986.1"/>
    <property type="molecule type" value="Genomic_DNA"/>
</dbReference>
<keyword evidence="11" id="KW-0238">DNA-binding</keyword>
<dbReference type="SMART" id="SM00487">
    <property type="entry name" value="DEXDc"/>
    <property type="match status" value="1"/>
</dbReference>
<dbReference type="GO" id="GO:0009378">
    <property type="term" value="F:four-way junction helicase activity"/>
    <property type="evidence" value="ECO:0007669"/>
    <property type="project" value="TreeGrafter"/>
</dbReference>
<dbReference type="InterPro" id="IPR036388">
    <property type="entry name" value="WH-like_DNA-bd_sf"/>
</dbReference>
<dbReference type="GO" id="GO:0005737">
    <property type="term" value="C:cytoplasm"/>
    <property type="evidence" value="ECO:0007669"/>
    <property type="project" value="TreeGrafter"/>
</dbReference>
<dbReference type="SUPFAM" id="SSF52540">
    <property type="entry name" value="P-loop containing nucleoside triphosphate hydrolases"/>
    <property type="match status" value="2"/>
</dbReference>
<dbReference type="Gene3D" id="1.10.150.80">
    <property type="entry name" value="HRDC domain"/>
    <property type="match status" value="1"/>
</dbReference>
<feature type="domain" description="Helicase C-terminal" evidence="19">
    <location>
        <begin position="215"/>
        <end position="362"/>
    </location>
</feature>
<sequence length="599" mass="66702">MQRDPLSILQHVFGYHEFRNQQAAIIDTLVSGGDALVLMPTGGGKSLCYQIPALAREGVGVVVSPLIALMQDQVDALNALGVSAGFLNSTLDAGRARELEQQVRDGTLDLLYVAPERLTQARTLELLHQSPLALFAIDEAHCVSQWGHDFRSDYLQLSLLHREFPQVPRIALTATADPRTRQEIAERLDLGGARHFISSFDRPNIQYRIERKDSARQQLLRLIRNEHAGDAGIVYCLSRNKVDQTADWLNQQGIPALPYHAGLGGEVRARHQQRFLREDGLVMVATVAFGMGIDKPDVRFVAHLDLPKSIEAYYQETGRAGRDGAPATAWMAYGLEDAIRHKQMLAQSEGNEQFKRHEHQRLEAMLGLCEVTQCRRQALLNYFGETLEKPCGNCDTCLNPPQTFDATEVARKALSCVYRTGQRFGVNHLVDVLTGNRSDKVASAGHDHVSTWNIGGELSANQWRAIYRQLVALGLLAVDAAGYGALQLTEACRPYLRGERSLQLRKDVARAQTRSRRAERVPVTDAERPLWEALRACRKQLAEEAGVPPYVIFHDATLLDMMAIHPTSLRDMASVSGVGDRKLEAYGDAFLEVFHRYAS</sequence>
<proteinExistence type="inferred from homology"/>
<keyword evidence="10" id="KW-0067">ATP-binding</keyword>
<keyword evidence="8 20" id="KW-0347">Helicase</keyword>
<dbReference type="Pfam" id="PF00570">
    <property type="entry name" value="HRDC"/>
    <property type="match status" value="1"/>
</dbReference>
<gene>
    <name evidence="20" type="primary">recQ</name>
    <name evidence="20" type="ORF">LZG35_20315</name>
</gene>
<comment type="cofactor">
    <cofactor evidence="1">
        <name>Mg(2+)</name>
        <dbReference type="ChEBI" id="CHEBI:18420"/>
    </cofactor>
</comment>
<dbReference type="Pfam" id="PF09382">
    <property type="entry name" value="RQC"/>
    <property type="match status" value="1"/>
</dbReference>
<dbReference type="Pfam" id="PF16124">
    <property type="entry name" value="RecQ_Zn_bind"/>
    <property type="match status" value="1"/>
</dbReference>
<keyword evidence="4" id="KW-0479">Metal-binding</keyword>
<keyword evidence="5" id="KW-0547">Nucleotide-binding</keyword>
<keyword evidence="9" id="KW-0862">Zinc</keyword>
<feature type="domain" description="Helicase ATP-binding" evidence="18">
    <location>
        <begin position="26"/>
        <end position="194"/>
    </location>
</feature>
<comment type="cofactor">
    <cofactor evidence="2">
        <name>Zn(2+)</name>
        <dbReference type="ChEBI" id="CHEBI:29105"/>
    </cofactor>
</comment>
<dbReference type="GO" id="GO:0030894">
    <property type="term" value="C:replisome"/>
    <property type="evidence" value="ECO:0007669"/>
    <property type="project" value="TreeGrafter"/>
</dbReference>
<comment type="catalytic activity">
    <reaction evidence="15">
        <text>Couples ATP hydrolysis with the unwinding of duplex DNA by translocating in the 3'-5' direction.</text>
        <dbReference type="EC" id="5.6.2.4"/>
    </reaction>
</comment>
<evidence type="ECO:0000256" key="3">
    <source>
        <dbReference type="ARBA" id="ARBA00005446"/>
    </source>
</evidence>
<dbReference type="NCBIfam" id="TIGR00614">
    <property type="entry name" value="recQ_fam"/>
    <property type="match status" value="1"/>
</dbReference>
<feature type="domain" description="HRDC" evidence="17">
    <location>
        <begin position="524"/>
        <end position="599"/>
    </location>
</feature>
<evidence type="ECO:0000256" key="2">
    <source>
        <dbReference type="ARBA" id="ARBA00001947"/>
    </source>
</evidence>
<dbReference type="GO" id="GO:0043590">
    <property type="term" value="C:bacterial nucleoid"/>
    <property type="evidence" value="ECO:0007669"/>
    <property type="project" value="TreeGrafter"/>
</dbReference>
<evidence type="ECO:0000256" key="9">
    <source>
        <dbReference type="ARBA" id="ARBA00022833"/>
    </source>
</evidence>
<evidence type="ECO:0000256" key="8">
    <source>
        <dbReference type="ARBA" id="ARBA00022806"/>
    </source>
</evidence>
<dbReference type="PANTHER" id="PTHR13710">
    <property type="entry name" value="DNA HELICASE RECQ FAMILY MEMBER"/>
    <property type="match status" value="1"/>
</dbReference>
<dbReference type="InterPro" id="IPR044876">
    <property type="entry name" value="HRDC_dom_sf"/>
</dbReference>
<evidence type="ECO:0000259" key="19">
    <source>
        <dbReference type="PROSITE" id="PS51194"/>
    </source>
</evidence>
<dbReference type="Proteomes" id="UP001107961">
    <property type="component" value="Unassembled WGS sequence"/>
</dbReference>
<evidence type="ECO:0000256" key="7">
    <source>
        <dbReference type="ARBA" id="ARBA00022801"/>
    </source>
</evidence>
<dbReference type="FunFam" id="3.40.50.300:FF:000156">
    <property type="entry name" value="ATP-dependent DNA helicase recQ"/>
    <property type="match status" value="1"/>
</dbReference>
<dbReference type="SMART" id="SM00490">
    <property type="entry name" value="HELICc"/>
    <property type="match status" value="1"/>
</dbReference>
<dbReference type="GO" id="GO:0006310">
    <property type="term" value="P:DNA recombination"/>
    <property type="evidence" value="ECO:0007669"/>
    <property type="project" value="UniProtKB-UniRule"/>
</dbReference>
<dbReference type="GO" id="GO:0043138">
    <property type="term" value="F:3'-5' DNA helicase activity"/>
    <property type="evidence" value="ECO:0007669"/>
    <property type="project" value="UniProtKB-EC"/>
</dbReference>
<dbReference type="InterPro" id="IPR032284">
    <property type="entry name" value="RecQ_Zn-bd"/>
</dbReference>
<dbReference type="RefSeq" id="WP_022995693.1">
    <property type="nucleotide sequence ID" value="NZ_CBDDTQ010000005.1"/>
</dbReference>
<evidence type="ECO:0000256" key="14">
    <source>
        <dbReference type="ARBA" id="ARBA00023235"/>
    </source>
</evidence>
<dbReference type="InterPro" id="IPR001650">
    <property type="entry name" value="Helicase_C-like"/>
</dbReference>
<dbReference type="InterPro" id="IPR006293">
    <property type="entry name" value="DNA_helicase_ATP-dep_RecQ_bac"/>
</dbReference>
<keyword evidence="13" id="KW-0234">DNA repair</keyword>
<keyword evidence="12" id="KW-0233">DNA recombination</keyword>
<dbReference type="FunFam" id="3.40.50.300:FF:000296">
    <property type="entry name" value="ATP-dependent DNA helicase RecQ"/>
    <property type="match status" value="1"/>
</dbReference>
<dbReference type="NCBIfam" id="TIGR01389">
    <property type="entry name" value="recQ"/>
    <property type="match status" value="1"/>
</dbReference>
<keyword evidence="21" id="KW-1185">Reference proteome</keyword>
<dbReference type="InterPro" id="IPR027417">
    <property type="entry name" value="P-loop_NTPase"/>
</dbReference>
<dbReference type="Pfam" id="PF00270">
    <property type="entry name" value="DEAD"/>
    <property type="match status" value="1"/>
</dbReference>
<dbReference type="InterPro" id="IPR004589">
    <property type="entry name" value="DNA_helicase_ATP-dep_RecQ"/>
</dbReference>
<evidence type="ECO:0000256" key="12">
    <source>
        <dbReference type="ARBA" id="ARBA00023172"/>
    </source>
</evidence>
<evidence type="ECO:0000313" key="21">
    <source>
        <dbReference type="Proteomes" id="UP001107961"/>
    </source>
</evidence>
<evidence type="ECO:0000259" key="17">
    <source>
        <dbReference type="PROSITE" id="PS50967"/>
    </source>
</evidence>
<evidence type="ECO:0000256" key="4">
    <source>
        <dbReference type="ARBA" id="ARBA00022723"/>
    </source>
</evidence>
<organism evidence="20 21">
    <name type="scientific">Alloalcanivorax xenomutans</name>
    <dbReference type="NCBI Taxonomy" id="1094342"/>
    <lineage>
        <taxon>Bacteria</taxon>
        <taxon>Pseudomonadati</taxon>
        <taxon>Pseudomonadota</taxon>
        <taxon>Gammaproteobacteria</taxon>
        <taxon>Oceanospirillales</taxon>
        <taxon>Alcanivoracaceae</taxon>
        <taxon>Alloalcanivorax</taxon>
    </lineage>
</organism>
<evidence type="ECO:0000313" key="20">
    <source>
        <dbReference type="EMBL" id="MCE7510986.1"/>
    </source>
</evidence>
<keyword evidence="7 20" id="KW-0378">Hydrolase</keyword>
<evidence type="ECO:0000259" key="18">
    <source>
        <dbReference type="PROSITE" id="PS51192"/>
    </source>
</evidence>
<evidence type="ECO:0000256" key="10">
    <source>
        <dbReference type="ARBA" id="ARBA00022840"/>
    </source>
</evidence>
<keyword evidence="6" id="KW-0227">DNA damage</keyword>
<dbReference type="SMART" id="SM00341">
    <property type="entry name" value="HRDC"/>
    <property type="match status" value="1"/>
</dbReference>
<dbReference type="Gene3D" id="1.10.10.10">
    <property type="entry name" value="Winged helix-like DNA-binding domain superfamily/Winged helix DNA-binding domain"/>
    <property type="match status" value="1"/>
</dbReference>
<evidence type="ECO:0000256" key="5">
    <source>
        <dbReference type="ARBA" id="ARBA00022741"/>
    </source>
</evidence>
<dbReference type="EC" id="5.6.2.4" evidence="16"/>
<comment type="similarity">
    <text evidence="3">Belongs to the helicase family. RecQ subfamily.</text>
</comment>